<dbReference type="InterPro" id="IPR036554">
    <property type="entry name" value="GHMP_kinase_C_sf"/>
</dbReference>
<dbReference type="FunCoup" id="K0IHZ8">
    <property type="interactions" value="62"/>
</dbReference>
<keyword evidence="12 14" id="KW-0057">Aromatic amino acid biosynthesis</keyword>
<evidence type="ECO:0000256" key="5">
    <source>
        <dbReference type="ARBA" id="ARBA00013853"/>
    </source>
</evidence>
<dbReference type="HOGENOM" id="CLU_073768_0_0_2"/>
<dbReference type="SUPFAM" id="SSF55060">
    <property type="entry name" value="GHMP Kinase, C-terminal domain"/>
    <property type="match status" value="1"/>
</dbReference>
<evidence type="ECO:0000256" key="14">
    <source>
        <dbReference type="HAMAP-Rule" id="MF_00370"/>
    </source>
</evidence>
<reference evidence="17 18" key="1">
    <citation type="journal article" date="2012" name="Environ. Microbiol.">
        <title>The genome of the ammonia-oxidizing Candidatus Nitrososphaera gargensis: insights into metabolic versatility and environmental adaptations.</title>
        <authorList>
            <person name="Spang A."/>
            <person name="Poehlein A."/>
            <person name="Offre P."/>
            <person name="Zumbragel S."/>
            <person name="Haider S."/>
            <person name="Rychlik N."/>
            <person name="Nowka B."/>
            <person name="Schmeisser C."/>
            <person name="Lebedeva E.V."/>
            <person name="Rattei T."/>
            <person name="Bohm C."/>
            <person name="Schmid M."/>
            <person name="Galushko A."/>
            <person name="Hatzenpichler R."/>
            <person name="Weinmaier T."/>
            <person name="Daniel R."/>
            <person name="Schleper C."/>
            <person name="Spieck E."/>
            <person name="Streit W."/>
            <person name="Wagner M."/>
        </authorList>
    </citation>
    <scope>NUCLEOTIDE SEQUENCE [LARGE SCALE GENOMIC DNA]</scope>
    <source>
        <strain evidence="18">Ga9.2</strain>
    </source>
</reference>
<feature type="domain" description="GHMP kinase N-terminal" evidence="15">
    <location>
        <begin position="68"/>
        <end position="145"/>
    </location>
</feature>
<dbReference type="InParanoid" id="K0IHZ8"/>
<dbReference type="HAMAP" id="MF_00370">
    <property type="entry name" value="Shik_kinase_arch"/>
    <property type="match status" value="1"/>
</dbReference>
<keyword evidence="6 14" id="KW-0963">Cytoplasm</keyword>
<dbReference type="InterPro" id="IPR014721">
    <property type="entry name" value="Ribsml_uS5_D2-typ_fold_subgr"/>
</dbReference>
<comment type="subcellular location">
    <subcellularLocation>
        <location evidence="1 14">Cytoplasm</location>
    </subcellularLocation>
</comment>
<organism evidence="17 18">
    <name type="scientific">Nitrososphaera gargensis (strain Ga9.2)</name>
    <dbReference type="NCBI Taxonomy" id="1237085"/>
    <lineage>
        <taxon>Archaea</taxon>
        <taxon>Nitrososphaerota</taxon>
        <taxon>Nitrososphaeria</taxon>
        <taxon>Nitrososphaerales</taxon>
        <taxon>Nitrososphaeraceae</taxon>
        <taxon>Nitrososphaera</taxon>
    </lineage>
</organism>
<dbReference type="PRINTS" id="PR00959">
    <property type="entry name" value="MEVGALKINASE"/>
</dbReference>
<dbReference type="GeneID" id="13797889"/>
<sequence length="285" mass="30452">MRKARATMHGAISIVNAIATGNGSSLGISLRVTAEAELGRGRGVRFLTGRNEDRLVNNIVRNTMPKEMIENNQVTIRVKSEIPIGYGLKSSSAVSNAVALACSRLARDDDIDDNAVLDAAVRASLDAKVSITGAYDDATACYFGGFTVTDNYSRRLIRREPAPDNLYAIIFLPRNTPRGDVHKLSALSDLFTDAFRLAEAGEYWKAMKLNGVLASAALSSRYAPIMAALERGALAAGISGNGPSVAVVAYEDEIEDIKSALSKFDGKIIISKVNNQKASVEIVNG</sequence>
<dbReference type="Gene3D" id="3.30.230.10">
    <property type="match status" value="1"/>
</dbReference>
<evidence type="ECO:0000256" key="13">
    <source>
        <dbReference type="ARBA" id="ARBA00048567"/>
    </source>
</evidence>
<feature type="binding site" evidence="14">
    <location>
        <begin position="83"/>
        <end position="93"/>
    </location>
    <ligand>
        <name>ATP</name>
        <dbReference type="ChEBI" id="CHEBI:30616"/>
    </ligand>
</feature>
<evidence type="ECO:0000313" key="18">
    <source>
        <dbReference type="Proteomes" id="UP000008037"/>
    </source>
</evidence>
<dbReference type="GO" id="GO:0008652">
    <property type="term" value="P:amino acid biosynthetic process"/>
    <property type="evidence" value="ECO:0007669"/>
    <property type="project" value="UniProtKB-KW"/>
</dbReference>
<evidence type="ECO:0000256" key="10">
    <source>
        <dbReference type="ARBA" id="ARBA00022777"/>
    </source>
</evidence>
<dbReference type="KEGG" id="nga:Ngar_c16300"/>
<comment type="pathway">
    <text evidence="2 14">Metabolic intermediate biosynthesis; chorismate biosynthesis; chorismate from D-erythrose 4-phosphate and phosphoenolpyruvate: step 5/7.</text>
</comment>
<dbReference type="PANTHER" id="PTHR20861">
    <property type="entry name" value="HOMOSERINE/4-DIPHOSPHOCYTIDYL-2-C-METHYL-D-ERYTHRITOL KINASE"/>
    <property type="match status" value="1"/>
</dbReference>
<dbReference type="GO" id="GO:0009073">
    <property type="term" value="P:aromatic amino acid family biosynthetic process"/>
    <property type="evidence" value="ECO:0007669"/>
    <property type="project" value="UniProtKB-KW"/>
</dbReference>
<dbReference type="PANTHER" id="PTHR20861:SF3">
    <property type="entry name" value="SHIKIMATE KINASE"/>
    <property type="match status" value="1"/>
</dbReference>
<evidence type="ECO:0000256" key="7">
    <source>
        <dbReference type="ARBA" id="ARBA00022605"/>
    </source>
</evidence>
<dbReference type="Proteomes" id="UP000008037">
    <property type="component" value="Chromosome"/>
</dbReference>
<dbReference type="InterPro" id="IPR020568">
    <property type="entry name" value="Ribosomal_Su5_D2-typ_SF"/>
</dbReference>
<dbReference type="STRING" id="1237085.Ngar_c16300"/>
<dbReference type="InterPro" id="IPR013750">
    <property type="entry name" value="GHMP_kinase_C_dom"/>
</dbReference>
<evidence type="ECO:0000256" key="12">
    <source>
        <dbReference type="ARBA" id="ARBA00023141"/>
    </source>
</evidence>
<comment type="similarity">
    <text evidence="3 14">Belongs to the GHMP kinase family. Archaeal shikimate kinase subfamily.</text>
</comment>
<keyword evidence="11 14" id="KW-0067">ATP-binding</keyword>
<keyword evidence="7 14" id="KW-0028">Amino-acid biosynthesis</keyword>
<dbReference type="OrthoDB" id="9602at2157"/>
<dbReference type="InterPro" id="IPR006204">
    <property type="entry name" value="GHMP_kinase_N_dom"/>
</dbReference>
<keyword evidence="9 14" id="KW-0547">Nucleotide-binding</keyword>
<dbReference type="Pfam" id="PF00288">
    <property type="entry name" value="GHMP_kinases_N"/>
    <property type="match status" value="1"/>
</dbReference>
<dbReference type="EMBL" id="CP002408">
    <property type="protein sequence ID" value="AFU58563.1"/>
    <property type="molecule type" value="Genomic_DNA"/>
</dbReference>
<proteinExistence type="inferred from homology"/>
<dbReference type="Pfam" id="PF08544">
    <property type="entry name" value="GHMP_kinases_C"/>
    <property type="match status" value="1"/>
</dbReference>
<keyword evidence="8 14" id="KW-0808">Transferase</keyword>
<dbReference type="PATRIC" id="fig|1237085.11.peg.1602"/>
<dbReference type="AlphaFoldDB" id="K0IHZ8"/>
<dbReference type="RefSeq" id="WP_015019100.1">
    <property type="nucleotide sequence ID" value="NC_018719.1"/>
</dbReference>
<dbReference type="GO" id="GO:0009423">
    <property type="term" value="P:chorismate biosynthetic process"/>
    <property type="evidence" value="ECO:0007669"/>
    <property type="project" value="UniProtKB-UniRule"/>
</dbReference>
<dbReference type="SUPFAM" id="SSF54211">
    <property type="entry name" value="Ribosomal protein S5 domain 2-like"/>
    <property type="match status" value="1"/>
</dbReference>
<evidence type="ECO:0000256" key="8">
    <source>
        <dbReference type="ARBA" id="ARBA00022679"/>
    </source>
</evidence>
<evidence type="ECO:0000313" key="17">
    <source>
        <dbReference type="EMBL" id="AFU58563.1"/>
    </source>
</evidence>
<evidence type="ECO:0000256" key="4">
    <source>
        <dbReference type="ARBA" id="ARBA00012154"/>
    </source>
</evidence>
<dbReference type="EC" id="2.7.1.71" evidence="4 14"/>
<comment type="catalytic activity">
    <reaction evidence="13 14">
        <text>shikimate + ATP = 3-phosphoshikimate + ADP + H(+)</text>
        <dbReference type="Rhea" id="RHEA:13121"/>
        <dbReference type="ChEBI" id="CHEBI:15378"/>
        <dbReference type="ChEBI" id="CHEBI:30616"/>
        <dbReference type="ChEBI" id="CHEBI:36208"/>
        <dbReference type="ChEBI" id="CHEBI:145989"/>
        <dbReference type="ChEBI" id="CHEBI:456216"/>
        <dbReference type="EC" id="2.7.1.71"/>
    </reaction>
</comment>
<evidence type="ECO:0000256" key="9">
    <source>
        <dbReference type="ARBA" id="ARBA00022741"/>
    </source>
</evidence>
<dbReference type="UniPathway" id="UPA00053">
    <property type="reaction ID" value="UER00088"/>
</dbReference>
<gene>
    <name evidence="14 17" type="primary">aroK</name>
    <name evidence="17" type="ordered locus">Ngar_c16300</name>
</gene>
<accession>K0IHZ8</accession>
<evidence type="ECO:0000256" key="2">
    <source>
        <dbReference type="ARBA" id="ARBA00004842"/>
    </source>
</evidence>
<keyword evidence="10 14" id="KW-0418">Kinase</keyword>
<dbReference type="Gene3D" id="3.30.70.890">
    <property type="entry name" value="GHMP kinase, C-terminal domain"/>
    <property type="match status" value="1"/>
</dbReference>
<feature type="domain" description="GHMP kinase C-terminal" evidence="16">
    <location>
        <begin position="205"/>
        <end position="264"/>
    </location>
</feature>
<name>K0IHZ8_NITGG</name>
<evidence type="ECO:0000256" key="3">
    <source>
        <dbReference type="ARBA" id="ARBA00010202"/>
    </source>
</evidence>
<dbReference type="PIRSF" id="PIRSF005758">
    <property type="entry name" value="Shikimt_kin_arch"/>
    <property type="match status" value="1"/>
</dbReference>
<evidence type="ECO:0000256" key="11">
    <source>
        <dbReference type="ARBA" id="ARBA00022840"/>
    </source>
</evidence>
<protein>
    <recommendedName>
        <fullName evidence="5 14">Shikimate kinase</fullName>
        <shortName evidence="14">SK</shortName>
        <ecNumber evidence="4 14">2.7.1.71</ecNumber>
    </recommendedName>
</protein>
<dbReference type="GO" id="GO:0005737">
    <property type="term" value="C:cytoplasm"/>
    <property type="evidence" value="ECO:0007669"/>
    <property type="project" value="UniProtKB-SubCell"/>
</dbReference>
<dbReference type="GO" id="GO:0005524">
    <property type="term" value="F:ATP binding"/>
    <property type="evidence" value="ECO:0007669"/>
    <property type="project" value="UniProtKB-UniRule"/>
</dbReference>
<dbReference type="GO" id="GO:0004765">
    <property type="term" value="F:shikimate kinase activity"/>
    <property type="evidence" value="ECO:0007669"/>
    <property type="project" value="UniProtKB-UniRule"/>
</dbReference>
<dbReference type="NCBIfam" id="TIGR01920">
    <property type="entry name" value="Shik_kin_archae"/>
    <property type="match status" value="1"/>
</dbReference>
<evidence type="ECO:0000256" key="6">
    <source>
        <dbReference type="ARBA" id="ARBA00022490"/>
    </source>
</evidence>
<evidence type="ECO:0000259" key="15">
    <source>
        <dbReference type="Pfam" id="PF00288"/>
    </source>
</evidence>
<dbReference type="InterPro" id="IPR010189">
    <property type="entry name" value="SK_arc"/>
</dbReference>
<keyword evidence="18" id="KW-1185">Reference proteome</keyword>
<evidence type="ECO:0000259" key="16">
    <source>
        <dbReference type="Pfam" id="PF08544"/>
    </source>
</evidence>
<evidence type="ECO:0000256" key="1">
    <source>
        <dbReference type="ARBA" id="ARBA00004496"/>
    </source>
</evidence>